<dbReference type="PANTHER" id="PTHR35561">
    <property type="entry name" value="RNA 2',3'-CYCLIC PHOSPHODIESTERASE"/>
    <property type="match status" value="1"/>
</dbReference>
<dbReference type="Proteomes" id="UP000007030">
    <property type="component" value="Chromosome"/>
</dbReference>
<feature type="short sequence motif" description="HXTX 2" evidence="2">
    <location>
        <begin position="120"/>
        <end position="123"/>
    </location>
</feature>
<gene>
    <name evidence="5" type="ordered locus">Marky_0336</name>
</gene>
<evidence type="ECO:0000313" key="6">
    <source>
        <dbReference type="Proteomes" id="UP000007030"/>
    </source>
</evidence>
<keyword evidence="1 2" id="KW-0378">Hydrolase</keyword>
<dbReference type="HAMAP" id="MF_01940">
    <property type="entry name" value="RNA_CPDase"/>
    <property type="match status" value="1"/>
</dbReference>
<comment type="function">
    <text evidence="2">Hydrolyzes RNA 2',3'-cyclic phosphodiester to an RNA 2'-phosphomonoester.</text>
</comment>
<name>F2NPY9_MARHT</name>
<comment type="similarity">
    <text evidence="2">Belongs to the 2H phosphoesterase superfamily. ThpR family.</text>
</comment>
<evidence type="ECO:0000256" key="2">
    <source>
        <dbReference type="HAMAP-Rule" id="MF_01940"/>
    </source>
</evidence>
<comment type="catalytic activity">
    <reaction evidence="2">
        <text>a 3'-end 2',3'-cyclophospho-ribonucleotide-RNA + H2O = a 3'-end 2'-phospho-ribonucleotide-RNA + H(+)</text>
        <dbReference type="Rhea" id="RHEA:11828"/>
        <dbReference type="Rhea" id="RHEA-COMP:10464"/>
        <dbReference type="Rhea" id="RHEA-COMP:17353"/>
        <dbReference type="ChEBI" id="CHEBI:15377"/>
        <dbReference type="ChEBI" id="CHEBI:15378"/>
        <dbReference type="ChEBI" id="CHEBI:83064"/>
        <dbReference type="ChEBI" id="CHEBI:173113"/>
        <dbReference type="EC" id="3.1.4.58"/>
    </reaction>
</comment>
<feature type="region of interest" description="Disordered" evidence="3">
    <location>
        <begin position="172"/>
        <end position="193"/>
    </location>
</feature>
<dbReference type="OrthoDB" id="9789350at2"/>
<dbReference type="NCBIfam" id="TIGR02258">
    <property type="entry name" value="2_5_ligase"/>
    <property type="match status" value="1"/>
</dbReference>
<reference evidence="5 6" key="1">
    <citation type="journal article" date="2012" name="Stand. Genomic Sci.">
        <title>Complete genome sequence of the aerobic, heterotroph Marinithermus hydrothermalis type strain (T1(T)) from a deep-sea hydrothermal vent chimney.</title>
        <authorList>
            <person name="Copeland A."/>
            <person name="Gu W."/>
            <person name="Yasawong M."/>
            <person name="Lapidus A."/>
            <person name="Lucas S."/>
            <person name="Deshpande S."/>
            <person name="Pagani I."/>
            <person name="Tapia R."/>
            <person name="Cheng J.F."/>
            <person name="Goodwin L.A."/>
            <person name="Pitluck S."/>
            <person name="Liolios K."/>
            <person name="Ivanova N."/>
            <person name="Mavromatis K."/>
            <person name="Mikhailova N."/>
            <person name="Pati A."/>
            <person name="Chen A."/>
            <person name="Palaniappan K."/>
            <person name="Land M."/>
            <person name="Pan C."/>
            <person name="Brambilla E.M."/>
            <person name="Rohde M."/>
            <person name="Tindall B.J."/>
            <person name="Sikorski J."/>
            <person name="Goker M."/>
            <person name="Detter J.C."/>
            <person name="Bristow J."/>
            <person name="Eisen J.A."/>
            <person name="Markowitz V."/>
            <person name="Hugenholtz P."/>
            <person name="Kyrpides N.C."/>
            <person name="Klenk H.P."/>
            <person name="Woyke T."/>
        </authorList>
    </citation>
    <scope>NUCLEOTIDE SEQUENCE [LARGE SCALE GENOMIC DNA]</scope>
    <source>
        <strain evidence="6">DSM 14884 / JCM 11576 / T1</strain>
    </source>
</reference>
<dbReference type="eggNOG" id="COG1514">
    <property type="taxonomic scope" value="Bacteria"/>
</dbReference>
<dbReference type="Gene3D" id="3.90.1140.10">
    <property type="entry name" value="Cyclic phosphodiesterase"/>
    <property type="match status" value="1"/>
</dbReference>
<dbReference type="EC" id="3.1.4.58" evidence="2"/>
<evidence type="ECO:0000256" key="1">
    <source>
        <dbReference type="ARBA" id="ARBA00022801"/>
    </source>
</evidence>
<dbReference type="KEGG" id="mhd:Marky_0336"/>
<keyword evidence="6" id="KW-1185">Reference proteome</keyword>
<dbReference type="GO" id="GO:0004113">
    <property type="term" value="F:2',3'-cyclic-nucleotide 3'-phosphodiesterase activity"/>
    <property type="evidence" value="ECO:0007669"/>
    <property type="project" value="InterPro"/>
</dbReference>
<dbReference type="Pfam" id="PF02834">
    <property type="entry name" value="LigT_PEase"/>
    <property type="match status" value="1"/>
</dbReference>
<dbReference type="PANTHER" id="PTHR35561:SF1">
    <property type="entry name" value="RNA 2',3'-CYCLIC PHOSPHODIESTERASE"/>
    <property type="match status" value="1"/>
</dbReference>
<proteinExistence type="inferred from homology"/>
<dbReference type="GO" id="GO:0016874">
    <property type="term" value="F:ligase activity"/>
    <property type="evidence" value="ECO:0007669"/>
    <property type="project" value="UniProtKB-KW"/>
</dbReference>
<evidence type="ECO:0000256" key="3">
    <source>
        <dbReference type="SAM" id="MobiDB-lite"/>
    </source>
</evidence>
<feature type="domain" description="Phosphoesterase HXTX" evidence="4">
    <location>
        <begin position="7"/>
        <end position="87"/>
    </location>
</feature>
<dbReference type="GO" id="GO:0008664">
    <property type="term" value="F:RNA 2',3'-cyclic 3'-phosphodiesterase activity"/>
    <property type="evidence" value="ECO:0007669"/>
    <property type="project" value="UniProtKB-EC"/>
</dbReference>
<feature type="active site" description="Proton acceptor" evidence="2">
    <location>
        <position position="120"/>
    </location>
</feature>
<dbReference type="HOGENOM" id="CLU_081251_0_1_0"/>
<dbReference type="InterPro" id="IPR009097">
    <property type="entry name" value="Cyclic_Pdiesterase"/>
</dbReference>
<accession>F2NPY9</accession>
<feature type="short sequence motif" description="HXTX 1" evidence="2">
    <location>
        <begin position="37"/>
        <end position="40"/>
    </location>
</feature>
<protein>
    <recommendedName>
        <fullName evidence="2">RNA 2',3'-cyclic phosphodiesterase</fullName>
        <shortName evidence="2">RNA 2',3'-CPDase</shortName>
        <ecNumber evidence="2">3.1.4.58</ecNumber>
    </recommendedName>
</protein>
<dbReference type="InterPro" id="IPR014051">
    <property type="entry name" value="Phosphoesterase_HXTX"/>
</dbReference>
<organism evidence="5 6">
    <name type="scientific">Marinithermus hydrothermalis (strain DSM 14884 / JCM 11576 / T1)</name>
    <dbReference type="NCBI Taxonomy" id="869210"/>
    <lineage>
        <taxon>Bacteria</taxon>
        <taxon>Thermotogati</taxon>
        <taxon>Deinococcota</taxon>
        <taxon>Deinococci</taxon>
        <taxon>Thermales</taxon>
        <taxon>Thermaceae</taxon>
        <taxon>Marinithermus</taxon>
    </lineage>
</organism>
<evidence type="ECO:0000259" key="4">
    <source>
        <dbReference type="Pfam" id="PF02834"/>
    </source>
</evidence>
<dbReference type="SUPFAM" id="SSF55144">
    <property type="entry name" value="LigT-like"/>
    <property type="match status" value="1"/>
</dbReference>
<keyword evidence="5" id="KW-0436">Ligase</keyword>
<dbReference type="RefSeq" id="WP_013703145.1">
    <property type="nucleotide sequence ID" value="NC_015387.1"/>
</dbReference>
<feature type="active site" description="Proton donor" evidence="2">
    <location>
        <position position="37"/>
    </location>
</feature>
<evidence type="ECO:0000313" key="5">
    <source>
        <dbReference type="EMBL" id="AEB11090.1"/>
    </source>
</evidence>
<sequence length="193" mass="21750">MRLFYAVFVPKPVQQALAEAQKRLVGRWKPVLPAQMHVTLLFLGEVHPKALERLVHVGRDLGRSVPAFTAVVRGTGYFPNEGKPRVWFAKAEGEGFEPLAEGLKARLSDLIEEDRPFKAHITLARRKGPAPRVGPVVFNLEFPVRDFALVHSELRREGPVYTVLERFALKEREENGKPGQRAEESLGKRPEAD</sequence>
<dbReference type="InterPro" id="IPR004175">
    <property type="entry name" value="RNA_CPDase"/>
</dbReference>
<dbReference type="EMBL" id="CP002630">
    <property type="protein sequence ID" value="AEB11090.1"/>
    <property type="molecule type" value="Genomic_DNA"/>
</dbReference>
<dbReference type="AlphaFoldDB" id="F2NPY9"/>
<dbReference type="STRING" id="869210.Marky_0336"/>